<dbReference type="GO" id="GO:0004526">
    <property type="term" value="F:ribonuclease P activity"/>
    <property type="evidence" value="ECO:0007669"/>
    <property type="project" value="UniProtKB-EC"/>
</dbReference>
<keyword evidence="9" id="KW-0378">Hydrolase</keyword>
<evidence type="ECO:0000256" key="12">
    <source>
        <dbReference type="ARBA" id="ARBA00023211"/>
    </source>
</evidence>
<evidence type="ECO:0000256" key="9">
    <source>
        <dbReference type="ARBA" id="ARBA00022801"/>
    </source>
</evidence>
<evidence type="ECO:0000256" key="1">
    <source>
        <dbReference type="ARBA" id="ARBA00000928"/>
    </source>
</evidence>
<proteinExistence type="inferred from homology"/>
<evidence type="ECO:0000256" key="3">
    <source>
        <dbReference type="ARBA" id="ARBA00007626"/>
    </source>
</evidence>
<dbReference type="Proteomes" id="UP000326396">
    <property type="component" value="Linkage Group LG16"/>
</dbReference>
<dbReference type="FunFam" id="1.25.40.10:FF:003531">
    <property type="entry name" value="Uncharacterized protein"/>
    <property type="match status" value="1"/>
</dbReference>
<keyword evidence="10" id="KW-0862">Zinc</keyword>
<comment type="catalytic activity">
    <reaction evidence="1">
        <text>Endonucleolytic cleavage of RNA, removing 5'-extranucleotides from tRNA precursor.</text>
        <dbReference type="EC" id="3.1.26.5"/>
    </reaction>
</comment>
<evidence type="ECO:0000259" key="15">
    <source>
        <dbReference type="Pfam" id="PF17177"/>
    </source>
</evidence>
<dbReference type="EC" id="3.1.26.5" evidence="4"/>
<evidence type="ECO:0000256" key="5">
    <source>
        <dbReference type="ARBA" id="ARBA00022694"/>
    </source>
</evidence>
<dbReference type="FunFam" id="3.40.50.11980:FF:000002">
    <property type="entry name" value="Proteinaceous RNase P 2"/>
    <property type="match status" value="1"/>
</dbReference>
<feature type="region of interest" description="Disordered" evidence="13">
    <location>
        <begin position="556"/>
        <end position="606"/>
    </location>
</feature>
<reference evidence="16 17" key="1">
    <citation type="submission" date="2019-05" db="EMBL/GenBank/DDBJ databases">
        <title>Mikania micrantha, genome provides insights into the molecular mechanism of rapid growth.</title>
        <authorList>
            <person name="Liu B."/>
        </authorList>
    </citation>
    <scope>NUCLEOTIDE SEQUENCE [LARGE SCALE GENOMIC DNA]</scope>
    <source>
        <strain evidence="16">NLD-2019</strain>
        <tissue evidence="16">Leaf</tissue>
    </source>
</reference>
<evidence type="ECO:0000256" key="7">
    <source>
        <dbReference type="ARBA" id="ARBA00022723"/>
    </source>
</evidence>
<dbReference type="Pfam" id="PF17177">
    <property type="entry name" value="PPR_long"/>
    <property type="match status" value="1"/>
</dbReference>
<dbReference type="GO" id="GO:0001682">
    <property type="term" value="P:tRNA 5'-leader removal"/>
    <property type="evidence" value="ECO:0007669"/>
    <property type="project" value="UniProtKB-ARBA"/>
</dbReference>
<dbReference type="PANTHER" id="PTHR13547:SF13">
    <property type="entry name" value="PROTEINACEOUS RNASE P 2"/>
    <property type="match status" value="1"/>
</dbReference>
<dbReference type="Pfam" id="PF16953">
    <property type="entry name" value="PRORP"/>
    <property type="match status" value="1"/>
</dbReference>
<evidence type="ECO:0000256" key="10">
    <source>
        <dbReference type="ARBA" id="ARBA00022833"/>
    </source>
</evidence>
<gene>
    <name evidence="16" type="ORF">E3N88_16329</name>
</gene>
<evidence type="ECO:0000259" key="14">
    <source>
        <dbReference type="Pfam" id="PF16953"/>
    </source>
</evidence>
<accession>A0A5N6NY59</accession>
<keyword evidence="12" id="KW-0464">Manganese</keyword>
<dbReference type="EMBL" id="SZYD01000008">
    <property type="protein sequence ID" value="KAD5508626.1"/>
    <property type="molecule type" value="Genomic_DNA"/>
</dbReference>
<sequence>MKNPNKKRADTKPLSPATKFHSDFSVCSKQKDFAGAITLFDSAVSQNLKLNLHHLNCFLYICSNSVESAGHIAIDKGFTIFNHMISSKINPNEATITAVSRLAASKDDADYSFKLVKSLIKYNEKPRLRTYDPALFCYVKKLDAQMSYMVEKDILAMGLCLEEPEIAALLKVSAEVGDADKVYEYLHKLRLGVRCISESTAEIIQNWFRGEKGKKVGGGLVDWDMGRVKDVILKNGGGWHGLGWVGGGEWVVQRTTVDSGGCCCACEEQLACVDLGREDTEKFAQSVIELAVEREKRSNFIQFQEWLEHHNDFEAIVDGANIGLYQQNFADGGFSVSQLEAVVKELYKRSNKWPLVILHEKRIHALLANPYNRGLLEEWIDNGVLYGTPVGSNDDWYWIYAAVKLKCMLVTNDEMRDHIFELLGSSFFPRWKERHQVHYTFLKSQLKLEMPPSYSLVIQESERGAWHMPVTGEYNDESLRTWLCITRPEICEVFDDSSNPAEAHESRKTINEKITNKCSNYSNNSEISCITAPTTPNQQQICNFDEHNPYLVDEKTSMDGGGASIGREDSVEDVDPHFGRKKEPWGLGETREDASRRRSEIANRRE</sequence>
<comment type="caution">
    <text evidence="16">The sequence shown here is derived from an EMBL/GenBank/DDBJ whole genome shotgun (WGS) entry which is preliminary data.</text>
</comment>
<comment type="similarity">
    <text evidence="3">Belongs to the PPR family. P subfamily.</text>
</comment>
<evidence type="ECO:0000256" key="11">
    <source>
        <dbReference type="ARBA" id="ARBA00022842"/>
    </source>
</evidence>
<dbReference type="InterPro" id="IPR033443">
    <property type="entry name" value="PROP1-like_PPR_dom"/>
</dbReference>
<dbReference type="GO" id="GO:0046872">
    <property type="term" value="F:metal ion binding"/>
    <property type="evidence" value="ECO:0007669"/>
    <property type="project" value="UniProtKB-KW"/>
</dbReference>
<feature type="compositionally biased region" description="Basic and acidic residues" evidence="13">
    <location>
        <begin position="566"/>
        <end position="606"/>
    </location>
</feature>
<feature type="domain" description="PRORP" evidence="14">
    <location>
        <begin position="258"/>
        <end position="484"/>
    </location>
</feature>
<protein>
    <recommendedName>
        <fullName evidence="4">ribonuclease P</fullName>
        <ecNumber evidence="4">3.1.26.5</ecNumber>
    </recommendedName>
</protein>
<keyword evidence="11" id="KW-0460">Magnesium</keyword>
<evidence type="ECO:0000256" key="8">
    <source>
        <dbReference type="ARBA" id="ARBA00022737"/>
    </source>
</evidence>
<evidence type="ECO:0000256" key="2">
    <source>
        <dbReference type="ARBA" id="ARBA00001946"/>
    </source>
</evidence>
<organism evidence="16 17">
    <name type="scientific">Mikania micrantha</name>
    <name type="common">bitter vine</name>
    <dbReference type="NCBI Taxonomy" id="192012"/>
    <lineage>
        <taxon>Eukaryota</taxon>
        <taxon>Viridiplantae</taxon>
        <taxon>Streptophyta</taxon>
        <taxon>Embryophyta</taxon>
        <taxon>Tracheophyta</taxon>
        <taxon>Spermatophyta</taxon>
        <taxon>Magnoliopsida</taxon>
        <taxon>eudicotyledons</taxon>
        <taxon>Gunneridae</taxon>
        <taxon>Pentapetalae</taxon>
        <taxon>asterids</taxon>
        <taxon>campanulids</taxon>
        <taxon>Asterales</taxon>
        <taxon>Asteraceae</taxon>
        <taxon>Asteroideae</taxon>
        <taxon>Heliantheae alliance</taxon>
        <taxon>Eupatorieae</taxon>
        <taxon>Mikania</taxon>
    </lineage>
</organism>
<feature type="domain" description="PROP1-like PPR" evidence="15">
    <location>
        <begin position="14"/>
        <end position="213"/>
    </location>
</feature>
<dbReference type="OrthoDB" id="46913at2759"/>
<keyword evidence="7" id="KW-0479">Metal-binding</keyword>
<comment type="cofactor">
    <cofactor evidence="2">
        <name>Mg(2+)</name>
        <dbReference type="ChEBI" id="CHEBI:18420"/>
    </cofactor>
</comment>
<evidence type="ECO:0000256" key="4">
    <source>
        <dbReference type="ARBA" id="ARBA00012179"/>
    </source>
</evidence>
<keyword evidence="8" id="KW-0677">Repeat</keyword>
<dbReference type="PANTHER" id="PTHR13547">
    <property type="match status" value="1"/>
</dbReference>
<dbReference type="InterPro" id="IPR031595">
    <property type="entry name" value="PRORP_C"/>
</dbReference>
<keyword evidence="5" id="KW-0819">tRNA processing</keyword>
<evidence type="ECO:0000313" key="17">
    <source>
        <dbReference type="Proteomes" id="UP000326396"/>
    </source>
</evidence>
<dbReference type="InterPro" id="IPR011990">
    <property type="entry name" value="TPR-like_helical_dom_sf"/>
</dbReference>
<name>A0A5N6NY59_9ASTR</name>
<dbReference type="AlphaFoldDB" id="A0A5N6NY59"/>
<dbReference type="Gene3D" id="3.40.50.11980">
    <property type="match status" value="1"/>
</dbReference>
<evidence type="ECO:0000256" key="6">
    <source>
        <dbReference type="ARBA" id="ARBA00022722"/>
    </source>
</evidence>
<keyword evidence="17" id="KW-1185">Reference proteome</keyword>
<evidence type="ECO:0000256" key="13">
    <source>
        <dbReference type="SAM" id="MobiDB-lite"/>
    </source>
</evidence>
<evidence type="ECO:0000313" key="16">
    <source>
        <dbReference type="EMBL" id="KAD5508626.1"/>
    </source>
</evidence>
<dbReference type="Gene3D" id="1.25.40.10">
    <property type="entry name" value="Tetratricopeptide repeat domain"/>
    <property type="match status" value="1"/>
</dbReference>
<keyword evidence="6" id="KW-0540">Nuclease</keyword>